<evidence type="ECO:0000259" key="8">
    <source>
        <dbReference type="Pfam" id="PF04024"/>
    </source>
</evidence>
<name>A0ABV6NRY6_9ACTN</name>
<evidence type="ECO:0000256" key="5">
    <source>
        <dbReference type="ARBA" id="ARBA00023136"/>
    </source>
</evidence>
<dbReference type="RefSeq" id="WP_377336201.1">
    <property type="nucleotide sequence ID" value="NZ_JBHLUE010000004.1"/>
</dbReference>
<sequence length="98" mass="10401">MNTVYESFHRQGLVRPRDGRVLGGVCAGLGRRFGLDPWPARLLFVLVLLLIPGSQILIYPVLWILMPAETTVAGPAALSTPAGPATPTGWTTPPAPTA</sequence>
<dbReference type="InterPro" id="IPR007168">
    <property type="entry name" value="Phageshock_PspC_N"/>
</dbReference>
<keyword evidence="10" id="KW-1185">Reference proteome</keyword>
<dbReference type="Pfam" id="PF04024">
    <property type="entry name" value="PspC"/>
    <property type="match status" value="1"/>
</dbReference>
<keyword evidence="2" id="KW-1003">Cell membrane</keyword>
<comment type="subcellular location">
    <subcellularLocation>
        <location evidence="1">Cell membrane</location>
        <topology evidence="1">Single-pass membrane protein</topology>
    </subcellularLocation>
</comment>
<dbReference type="Proteomes" id="UP001589894">
    <property type="component" value="Unassembled WGS sequence"/>
</dbReference>
<feature type="region of interest" description="Disordered" evidence="6">
    <location>
        <begin position="76"/>
        <end position="98"/>
    </location>
</feature>
<dbReference type="EMBL" id="JBHLUE010000004">
    <property type="protein sequence ID" value="MFC0563536.1"/>
    <property type="molecule type" value="Genomic_DNA"/>
</dbReference>
<comment type="caution">
    <text evidence="9">The sequence shown here is derived from an EMBL/GenBank/DDBJ whole genome shotgun (WGS) entry which is preliminary data.</text>
</comment>
<feature type="transmembrane region" description="Helical" evidence="7">
    <location>
        <begin position="42"/>
        <end position="65"/>
    </location>
</feature>
<organism evidence="9 10">
    <name type="scientific">Plantactinospora siamensis</name>
    <dbReference type="NCBI Taxonomy" id="555372"/>
    <lineage>
        <taxon>Bacteria</taxon>
        <taxon>Bacillati</taxon>
        <taxon>Actinomycetota</taxon>
        <taxon>Actinomycetes</taxon>
        <taxon>Micromonosporales</taxon>
        <taxon>Micromonosporaceae</taxon>
        <taxon>Plantactinospora</taxon>
    </lineage>
</organism>
<feature type="domain" description="Phage shock protein PspC N-terminal" evidence="8">
    <location>
        <begin position="12"/>
        <end position="69"/>
    </location>
</feature>
<evidence type="ECO:0000256" key="4">
    <source>
        <dbReference type="ARBA" id="ARBA00022989"/>
    </source>
</evidence>
<reference evidence="9 10" key="1">
    <citation type="submission" date="2024-09" db="EMBL/GenBank/DDBJ databases">
        <authorList>
            <person name="Sun Q."/>
            <person name="Mori K."/>
        </authorList>
    </citation>
    <scope>NUCLEOTIDE SEQUENCE [LARGE SCALE GENOMIC DNA]</scope>
    <source>
        <strain evidence="9 10">TBRC 2205</strain>
    </source>
</reference>
<dbReference type="PANTHER" id="PTHR33885:SF3">
    <property type="entry name" value="PHAGE SHOCK PROTEIN C"/>
    <property type="match status" value="1"/>
</dbReference>
<protein>
    <submittedName>
        <fullName evidence="9">PspC domain-containing protein</fullName>
    </submittedName>
</protein>
<feature type="compositionally biased region" description="Low complexity" evidence="6">
    <location>
        <begin position="76"/>
        <end position="92"/>
    </location>
</feature>
<evidence type="ECO:0000256" key="2">
    <source>
        <dbReference type="ARBA" id="ARBA00022475"/>
    </source>
</evidence>
<accession>A0ABV6NRY6</accession>
<dbReference type="PANTHER" id="PTHR33885">
    <property type="entry name" value="PHAGE SHOCK PROTEIN C"/>
    <property type="match status" value="1"/>
</dbReference>
<evidence type="ECO:0000256" key="1">
    <source>
        <dbReference type="ARBA" id="ARBA00004162"/>
    </source>
</evidence>
<keyword evidence="5 7" id="KW-0472">Membrane</keyword>
<evidence type="ECO:0000256" key="7">
    <source>
        <dbReference type="SAM" id="Phobius"/>
    </source>
</evidence>
<keyword evidence="4 7" id="KW-1133">Transmembrane helix</keyword>
<evidence type="ECO:0000256" key="3">
    <source>
        <dbReference type="ARBA" id="ARBA00022692"/>
    </source>
</evidence>
<dbReference type="InterPro" id="IPR052027">
    <property type="entry name" value="PspC"/>
</dbReference>
<keyword evidence="3 7" id="KW-0812">Transmembrane</keyword>
<evidence type="ECO:0000313" key="10">
    <source>
        <dbReference type="Proteomes" id="UP001589894"/>
    </source>
</evidence>
<proteinExistence type="predicted"/>
<evidence type="ECO:0000313" key="9">
    <source>
        <dbReference type="EMBL" id="MFC0563536.1"/>
    </source>
</evidence>
<evidence type="ECO:0000256" key="6">
    <source>
        <dbReference type="SAM" id="MobiDB-lite"/>
    </source>
</evidence>
<gene>
    <name evidence="9" type="ORF">ACFFHU_05055</name>
</gene>